<dbReference type="AlphaFoldDB" id="A0A0H1BNR7"/>
<accession>A0A0H1BNR7</accession>
<comment type="caution">
    <text evidence="1">The sequence shown here is derived from an EMBL/GenBank/DDBJ whole genome shotgun (WGS) entry which is preliminary data.</text>
</comment>
<protein>
    <submittedName>
        <fullName evidence="1">Uncharacterized protein</fullName>
    </submittedName>
</protein>
<keyword evidence="2" id="KW-1185">Reference proteome</keyword>
<name>A0A0H1BNR7_9EURO</name>
<dbReference type="EMBL" id="LDEV01000582">
    <property type="protein sequence ID" value="KLJ12985.1"/>
    <property type="molecule type" value="Genomic_DNA"/>
</dbReference>
<dbReference type="STRING" id="2060906.A0A0H1BNR7"/>
<gene>
    <name evidence="1" type="ORF">EMPG_12055</name>
</gene>
<evidence type="ECO:0000313" key="2">
    <source>
        <dbReference type="Proteomes" id="UP000053573"/>
    </source>
</evidence>
<dbReference type="OrthoDB" id="497927at2759"/>
<proteinExistence type="predicted"/>
<evidence type="ECO:0000313" key="1">
    <source>
        <dbReference type="EMBL" id="KLJ12985.1"/>
    </source>
</evidence>
<dbReference type="PANTHER" id="PTHR47098:SF1">
    <property type="entry name" value="PFKB FAMILY CARBOHYDRATE KINASE SUPERFAMILY (AFU_ORTHOLOGUE AFUA_4G09500)"/>
    <property type="match status" value="1"/>
</dbReference>
<sequence length="189" mass="20233">MPGPDIEFTSLGLAVLDEIGFPGREPLTDVLGGSGVTLKLRKERGKLSTRGLLEFQYTTPILPAKNEWLEGAGSLASKTFHFLEGLAMLENRVSALLNMRVGTGITEAPLIIWEPAPLLCKRENLSACLGAACMVDVFSPNHLELLTLCGKPLQPVPDKSEIEGLTQRFLDSGVGSEGAGTVVVRAAEY</sequence>
<organism evidence="1 2">
    <name type="scientific">Blastomyces silverae</name>
    <dbReference type="NCBI Taxonomy" id="2060906"/>
    <lineage>
        <taxon>Eukaryota</taxon>
        <taxon>Fungi</taxon>
        <taxon>Dikarya</taxon>
        <taxon>Ascomycota</taxon>
        <taxon>Pezizomycotina</taxon>
        <taxon>Eurotiomycetes</taxon>
        <taxon>Eurotiomycetidae</taxon>
        <taxon>Onygenales</taxon>
        <taxon>Ajellomycetaceae</taxon>
        <taxon>Blastomyces</taxon>
    </lineage>
</organism>
<dbReference type="PANTHER" id="PTHR47098">
    <property type="entry name" value="PROTEIN MAK32"/>
    <property type="match status" value="1"/>
</dbReference>
<reference evidence="2" key="1">
    <citation type="journal article" date="2015" name="PLoS Genet.">
        <title>The dynamic genome and transcriptome of the human fungal pathogen Blastomyces and close relative Emmonsia.</title>
        <authorList>
            <person name="Munoz J.F."/>
            <person name="Gauthier G.M."/>
            <person name="Desjardins C.A."/>
            <person name="Gallo J.E."/>
            <person name="Holder J."/>
            <person name="Sullivan T.D."/>
            <person name="Marty A.J."/>
            <person name="Carmen J.C."/>
            <person name="Chen Z."/>
            <person name="Ding L."/>
            <person name="Gujja S."/>
            <person name="Magrini V."/>
            <person name="Misas E."/>
            <person name="Mitreva M."/>
            <person name="Priest M."/>
            <person name="Saif S."/>
            <person name="Whiston E.A."/>
            <person name="Young S."/>
            <person name="Zeng Q."/>
            <person name="Goldman W.E."/>
            <person name="Mardis E.R."/>
            <person name="Taylor J.W."/>
            <person name="McEwen J.G."/>
            <person name="Clay O.K."/>
            <person name="Klein B.S."/>
            <person name="Cuomo C.A."/>
        </authorList>
    </citation>
    <scope>NUCLEOTIDE SEQUENCE [LARGE SCALE GENOMIC DNA]</scope>
    <source>
        <strain evidence="2">UAMH 139</strain>
    </source>
</reference>
<dbReference type="Proteomes" id="UP000053573">
    <property type="component" value="Unassembled WGS sequence"/>
</dbReference>